<name>A0A402D583_9BACT</name>
<organism evidence="1 2">
    <name type="scientific">Capsulimonas corticalis</name>
    <dbReference type="NCBI Taxonomy" id="2219043"/>
    <lineage>
        <taxon>Bacteria</taxon>
        <taxon>Bacillati</taxon>
        <taxon>Armatimonadota</taxon>
        <taxon>Armatimonadia</taxon>
        <taxon>Capsulimonadales</taxon>
        <taxon>Capsulimonadaceae</taxon>
        <taxon>Capsulimonas</taxon>
    </lineage>
</organism>
<dbReference type="KEGG" id="ccot:CCAX7_19240"/>
<gene>
    <name evidence="1" type="ORF">CCAX7_19240</name>
</gene>
<proteinExistence type="predicted"/>
<protein>
    <submittedName>
        <fullName evidence="1">Uncharacterized protein</fullName>
    </submittedName>
</protein>
<dbReference type="Proteomes" id="UP000287394">
    <property type="component" value="Chromosome"/>
</dbReference>
<sequence>MQPRRDLPLNADNRLAVVGVKIPAIEMRHDYPNAGRNDQGSKENKTGQSPPKFPARAATRSQIVKAEWLHGTAC</sequence>
<evidence type="ECO:0000313" key="2">
    <source>
        <dbReference type="Proteomes" id="UP000287394"/>
    </source>
</evidence>
<evidence type="ECO:0000313" key="1">
    <source>
        <dbReference type="EMBL" id="BDI29873.1"/>
    </source>
</evidence>
<keyword evidence="2" id="KW-1185">Reference proteome</keyword>
<dbReference type="EMBL" id="AP025739">
    <property type="protein sequence ID" value="BDI29873.1"/>
    <property type="molecule type" value="Genomic_DNA"/>
</dbReference>
<dbReference type="AlphaFoldDB" id="A0A402D583"/>
<accession>A0A402D583</accession>
<reference evidence="1 2" key="1">
    <citation type="journal article" date="2019" name="Int. J. Syst. Evol. Microbiol.">
        <title>Capsulimonas corticalis gen. nov., sp. nov., an aerobic capsulated bacterium, of a novel bacterial order, Capsulimonadales ord. nov., of the class Armatimonadia of the phylum Armatimonadetes.</title>
        <authorList>
            <person name="Li J."/>
            <person name="Kudo C."/>
            <person name="Tonouchi A."/>
        </authorList>
    </citation>
    <scope>NUCLEOTIDE SEQUENCE [LARGE SCALE GENOMIC DNA]</scope>
    <source>
        <strain evidence="1 2">AX-7</strain>
    </source>
</reference>